<reference evidence="2" key="1">
    <citation type="submission" date="2020-03" db="EMBL/GenBank/DDBJ databases">
        <title>A mixture of massive structural variations and highly conserved coding sequences in Ustilaginoidea virens genome.</title>
        <authorList>
            <person name="Zhang K."/>
            <person name="Zhao Z."/>
            <person name="Zhang Z."/>
            <person name="Li Y."/>
            <person name="Hsiang T."/>
            <person name="Sun W."/>
        </authorList>
    </citation>
    <scope>NUCLEOTIDE SEQUENCE</scope>
    <source>
        <strain evidence="2">UV-8b</strain>
    </source>
</reference>
<keyword evidence="3" id="KW-1185">Reference proteome</keyword>
<dbReference type="Proteomes" id="UP000027002">
    <property type="component" value="Chromosome 1"/>
</dbReference>
<evidence type="ECO:0000256" key="1">
    <source>
        <dbReference type="SAM" id="SignalP"/>
    </source>
</evidence>
<feature type="signal peptide" evidence="1">
    <location>
        <begin position="1"/>
        <end position="19"/>
    </location>
</feature>
<protein>
    <submittedName>
        <fullName evidence="2">Uncharacterized protein</fullName>
    </submittedName>
</protein>
<organism evidence="2 3">
    <name type="scientific">Ustilaginoidea virens</name>
    <name type="common">Rice false smut fungus</name>
    <name type="synonym">Villosiclava virens</name>
    <dbReference type="NCBI Taxonomy" id="1159556"/>
    <lineage>
        <taxon>Eukaryota</taxon>
        <taxon>Fungi</taxon>
        <taxon>Dikarya</taxon>
        <taxon>Ascomycota</taxon>
        <taxon>Pezizomycotina</taxon>
        <taxon>Sordariomycetes</taxon>
        <taxon>Hypocreomycetidae</taxon>
        <taxon>Hypocreales</taxon>
        <taxon>Clavicipitaceae</taxon>
        <taxon>Ustilaginoidea</taxon>
    </lineage>
</organism>
<evidence type="ECO:0000313" key="3">
    <source>
        <dbReference type="Proteomes" id="UP000027002"/>
    </source>
</evidence>
<dbReference type="KEGG" id="uvi:66061003"/>
<dbReference type="RefSeq" id="XP_042993657.1">
    <property type="nucleotide sequence ID" value="XM_043137723.1"/>
</dbReference>
<dbReference type="AlphaFoldDB" id="A0A8E5HIF6"/>
<keyword evidence="1" id="KW-0732">Signal</keyword>
<dbReference type="EMBL" id="CP072753">
    <property type="protein sequence ID" value="QUC15984.1"/>
    <property type="molecule type" value="Genomic_DNA"/>
</dbReference>
<sequence length="134" mass="14299">MRIKAALAQAAALVHVGLAWDHHPQCRGILQAIQSGVAGCTGSDSVPSMEVAPSAACDVGSINSILRNGDQFCHQCAHVMVYVKPAEYEWEMGRLFYNSPPYAGAWESLETLGNAFDKLCFAAKDGVCMGCGYS</sequence>
<dbReference type="GeneID" id="66061003"/>
<proteinExistence type="predicted"/>
<accession>A0A8E5HIF6</accession>
<name>A0A8E5HIF6_USTVR</name>
<evidence type="ECO:0000313" key="2">
    <source>
        <dbReference type="EMBL" id="QUC15984.1"/>
    </source>
</evidence>
<feature type="chain" id="PRO_5034992714" evidence="1">
    <location>
        <begin position="20"/>
        <end position="134"/>
    </location>
</feature>
<gene>
    <name evidence="2" type="ORF">UV8b_00225</name>
</gene>